<evidence type="ECO:0000259" key="7">
    <source>
        <dbReference type="Pfam" id="PF18962"/>
    </source>
</evidence>
<feature type="region of interest" description="Disordered" evidence="5">
    <location>
        <begin position="93"/>
        <end position="115"/>
    </location>
</feature>
<dbReference type="Pfam" id="PF04231">
    <property type="entry name" value="Endonuclease_1"/>
    <property type="match status" value="1"/>
</dbReference>
<feature type="domain" description="Secretion system C-terminal sorting" evidence="7">
    <location>
        <begin position="296"/>
        <end position="367"/>
    </location>
</feature>
<proteinExistence type="inferred from homology"/>
<evidence type="ECO:0000256" key="2">
    <source>
        <dbReference type="ARBA" id="ARBA00022722"/>
    </source>
</evidence>
<dbReference type="InterPro" id="IPR007346">
    <property type="entry name" value="Endonuclease-I"/>
</dbReference>
<evidence type="ECO:0000256" key="3">
    <source>
        <dbReference type="ARBA" id="ARBA00022729"/>
    </source>
</evidence>
<keyword evidence="4" id="KW-0378">Hydrolase</keyword>
<dbReference type="GO" id="GO:0004519">
    <property type="term" value="F:endonuclease activity"/>
    <property type="evidence" value="ECO:0007669"/>
    <property type="project" value="UniProtKB-KW"/>
</dbReference>
<feature type="chain" id="PRO_5047186977" evidence="6">
    <location>
        <begin position="23"/>
        <end position="368"/>
    </location>
</feature>
<gene>
    <name evidence="8" type="ORF">ACFQ0S_08670</name>
</gene>
<comment type="similarity">
    <text evidence="1">Belongs to the EndA/NucM nuclease family.</text>
</comment>
<reference evidence="9" key="1">
    <citation type="journal article" date="2019" name="Int. J. Syst. Evol. Microbiol.">
        <title>The Global Catalogue of Microorganisms (GCM) 10K type strain sequencing project: providing services to taxonomists for standard genome sequencing and annotation.</title>
        <authorList>
            <consortium name="The Broad Institute Genomics Platform"/>
            <consortium name="The Broad Institute Genome Sequencing Center for Infectious Disease"/>
            <person name="Wu L."/>
            <person name="Ma J."/>
        </authorList>
    </citation>
    <scope>NUCLEOTIDE SEQUENCE [LARGE SCALE GENOMIC DNA]</scope>
    <source>
        <strain evidence="9">CECT 7649</strain>
    </source>
</reference>
<dbReference type="Pfam" id="PF18962">
    <property type="entry name" value="Por_Secre_tail"/>
    <property type="match status" value="1"/>
</dbReference>
<evidence type="ECO:0000256" key="4">
    <source>
        <dbReference type="ARBA" id="ARBA00022801"/>
    </source>
</evidence>
<feature type="signal peptide" evidence="6">
    <location>
        <begin position="1"/>
        <end position="22"/>
    </location>
</feature>
<keyword evidence="2" id="KW-0540">Nuclease</keyword>
<evidence type="ECO:0000313" key="9">
    <source>
        <dbReference type="Proteomes" id="UP001597051"/>
    </source>
</evidence>
<comment type="caution">
    <text evidence="8">The sequence shown here is derived from an EMBL/GenBank/DDBJ whole genome shotgun (WGS) entry which is preliminary data.</text>
</comment>
<dbReference type="PANTHER" id="PTHR33607">
    <property type="entry name" value="ENDONUCLEASE-1"/>
    <property type="match status" value="1"/>
</dbReference>
<organism evidence="8 9">
    <name type="scientific">Flavobacterium myungsuense</name>
    <dbReference type="NCBI Taxonomy" id="651823"/>
    <lineage>
        <taxon>Bacteria</taxon>
        <taxon>Pseudomonadati</taxon>
        <taxon>Bacteroidota</taxon>
        <taxon>Flavobacteriia</taxon>
        <taxon>Flavobacteriales</taxon>
        <taxon>Flavobacteriaceae</taxon>
        <taxon>Flavobacterium</taxon>
    </lineage>
</organism>
<dbReference type="InterPro" id="IPR026444">
    <property type="entry name" value="Secre_tail"/>
</dbReference>
<sequence length="368" mass="41265">MKKLIIPILLLCINFAYSQAGAPATPYYNGFNFNQTGLALKQALAKKITETHTYILTYAQAENAIRFTDLDPDDATKTNLLLVYGFGPSVCTAENSPETTNENDDRRRNKNFDGVNSCQWNREHTFAKSLGSPNLGDFDAGADVHHLRPSDVERNADRGNKKFGVGSGNSGTFGSDWYPGDEWKGDIARMMMYMYLRYGDQCLPENVGVGKPVANDPAMIDLFLDWNAEDPVSQFEDNRNTYLGNVSSFYGQGNRNPFIDNPYLATLIWGGTKAENRWPGVFLSTTDFNLLSSVIIYPNPTKNNRVDIQTETVVDEISLTNINGQLIQYFKKPKLQNNTYSLENVTQGFYFLKLTANNQSITKKVIVN</sequence>
<dbReference type="SUPFAM" id="SSF54060">
    <property type="entry name" value="His-Me finger endonucleases"/>
    <property type="match status" value="1"/>
</dbReference>
<evidence type="ECO:0000256" key="6">
    <source>
        <dbReference type="SAM" id="SignalP"/>
    </source>
</evidence>
<dbReference type="Proteomes" id="UP001597051">
    <property type="component" value="Unassembled WGS sequence"/>
</dbReference>
<name>A0ABW3J493_9FLAO</name>
<accession>A0ABW3J493</accession>
<keyword evidence="3 6" id="KW-0732">Signal</keyword>
<dbReference type="PANTHER" id="PTHR33607:SF2">
    <property type="entry name" value="ENDONUCLEASE-1"/>
    <property type="match status" value="1"/>
</dbReference>
<evidence type="ECO:0000313" key="8">
    <source>
        <dbReference type="EMBL" id="MFD0984543.1"/>
    </source>
</evidence>
<protein>
    <submittedName>
        <fullName evidence="8">Endonuclease</fullName>
    </submittedName>
</protein>
<dbReference type="RefSeq" id="WP_379756120.1">
    <property type="nucleotide sequence ID" value="NZ_JBHSYB010000024.1"/>
</dbReference>
<evidence type="ECO:0000256" key="5">
    <source>
        <dbReference type="SAM" id="MobiDB-lite"/>
    </source>
</evidence>
<keyword evidence="8" id="KW-0255">Endonuclease</keyword>
<keyword evidence="9" id="KW-1185">Reference proteome</keyword>
<evidence type="ECO:0000256" key="1">
    <source>
        <dbReference type="ARBA" id="ARBA00006429"/>
    </source>
</evidence>
<dbReference type="InterPro" id="IPR044925">
    <property type="entry name" value="His-Me_finger_sf"/>
</dbReference>
<dbReference type="NCBIfam" id="TIGR04183">
    <property type="entry name" value="Por_Secre_tail"/>
    <property type="match status" value="1"/>
</dbReference>
<dbReference type="EMBL" id="JBHTIZ010000023">
    <property type="protein sequence ID" value="MFD0984543.1"/>
    <property type="molecule type" value="Genomic_DNA"/>
</dbReference>